<dbReference type="InterPro" id="IPR003349">
    <property type="entry name" value="JmjN"/>
</dbReference>
<keyword evidence="7" id="KW-1185">Reference proteome</keyword>
<dbReference type="PROSITE" id="PS51183">
    <property type="entry name" value="JMJN"/>
    <property type="match status" value="1"/>
</dbReference>
<dbReference type="SMART" id="SM00558">
    <property type="entry name" value="JmjC"/>
    <property type="match status" value="1"/>
</dbReference>
<dbReference type="eggNOG" id="KOG1246">
    <property type="taxonomic scope" value="Eukaryota"/>
</dbReference>
<gene>
    <name evidence="6" type="ORF">BEWA_034040</name>
</gene>
<dbReference type="Pfam" id="PF02373">
    <property type="entry name" value="JmjC"/>
    <property type="match status" value="1"/>
</dbReference>
<feature type="domain" description="JmjN" evidence="4">
    <location>
        <begin position="96"/>
        <end position="137"/>
    </location>
</feature>
<evidence type="ECO:0000313" key="7">
    <source>
        <dbReference type="Proteomes" id="UP000031512"/>
    </source>
</evidence>
<dbReference type="Gene3D" id="2.60.120.650">
    <property type="entry name" value="Cupin"/>
    <property type="match status" value="1"/>
</dbReference>
<dbReference type="InterPro" id="IPR003347">
    <property type="entry name" value="JmjC_dom"/>
</dbReference>
<dbReference type="PROSITE" id="PS51184">
    <property type="entry name" value="JMJC"/>
    <property type="match status" value="1"/>
</dbReference>
<evidence type="ECO:0000313" key="6">
    <source>
        <dbReference type="EMBL" id="AFZ80547.1"/>
    </source>
</evidence>
<evidence type="ECO:0000256" key="3">
    <source>
        <dbReference type="SAM" id="MobiDB-lite"/>
    </source>
</evidence>
<feature type="compositionally biased region" description="Basic residues" evidence="3">
    <location>
        <begin position="675"/>
        <end position="690"/>
    </location>
</feature>
<feature type="region of interest" description="Disordered" evidence="3">
    <location>
        <begin position="674"/>
        <end position="693"/>
    </location>
</feature>
<comment type="subcellular location">
    <subcellularLocation>
        <location evidence="1">Nucleus</location>
    </subcellularLocation>
</comment>
<dbReference type="GeneID" id="15803650"/>
<proteinExistence type="predicted"/>
<dbReference type="VEuPathDB" id="PiroplasmaDB:BEWA_034040"/>
<dbReference type="EMBL" id="CP001669">
    <property type="protein sequence ID" value="AFZ80547.1"/>
    <property type="molecule type" value="Genomic_DNA"/>
</dbReference>
<accession>L0AY89</accession>
<dbReference type="PANTHER" id="PTHR10694:SF113">
    <property type="entry name" value="PROTEIN JUMONJI"/>
    <property type="match status" value="1"/>
</dbReference>
<evidence type="ECO:0000259" key="5">
    <source>
        <dbReference type="PROSITE" id="PS51184"/>
    </source>
</evidence>
<evidence type="ECO:0000259" key="4">
    <source>
        <dbReference type="PROSITE" id="PS51183"/>
    </source>
</evidence>
<feature type="domain" description="JmjC" evidence="5">
    <location>
        <begin position="238"/>
        <end position="402"/>
    </location>
</feature>
<feature type="region of interest" description="Disordered" evidence="3">
    <location>
        <begin position="1"/>
        <end position="23"/>
    </location>
</feature>
<sequence length="742" mass="84441">MDPLKGAGSHIMNSGSDKVDNSCKNEVNIKVESAVLDESNTRESPSYRRSSRKIKKPSLFKITHHGRPDPELLAAIKRSKLDTCQHNTDYASIAQVPTIFATVEEFKSPITIWNKYSDLGEKFGAIKVVPPDGWRAPLPVDLETFKFQVREQRLQQLLNGNGFSHPPWLWDCAKMKEHNNQLLEEVMKSTDPPLDSIEKEYWRLIKSGDSKVVSYYGADLNFVSQDDSENSNSKNHNVICRDPWNMKNLPKCNGSLLRYLNAVVPGVNSPWLYIGMCFTSFCWHTEDNYFGSVNYHHVGAPKIWYVVPPAKAGKMEALLKNFIAMESEEFALYSLRVQVPPDVLISNDIPIYRIVQQENEFVLVWPRTFHAGFNAGFNSNEACNIAPASWIKMGYQSLLNYRYARKTCIPFFRIILSAIPNFLDLEPIHISHIIDCVTLLLIQEYKLRTSQSLPMYQMFLDMDSIAALDDVKAYLASVLDKGFEPNRFLRAIINTESTHQYHFLVACKELASFSVKDCDLCDSPTLGSCVMCNHINTVVCISCLGYHECDCKTRVILYRFTLYSIYNIILILKRAYFSITNQEWSPSGTDYKVPSKEEILKVDESSYFTCHKLKEALNSLKQDGGLSSDRGAKWANENYAWALGNDANMDKRPKLQTTKLEKIKEAYEDMNNTCRKLRKPGGPGTKRKRGSTTTDNIAIKYPCTISKLLGKNPLAKTNIILVTKITLKYLILSIQEDLEENT</sequence>
<dbReference type="Proteomes" id="UP000031512">
    <property type="component" value="Chromosome 1"/>
</dbReference>
<keyword evidence="2" id="KW-0539">Nucleus</keyword>
<dbReference type="GO" id="GO:0010468">
    <property type="term" value="P:regulation of gene expression"/>
    <property type="evidence" value="ECO:0007669"/>
    <property type="project" value="TreeGrafter"/>
</dbReference>
<evidence type="ECO:0000256" key="1">
    <source>
        <dbReference type="ARBA" id="ARBA00004123"/>
    </source>
</evidence>
<dbReference type="AlphaFoldDB" id="L0AY89"/>
<dbReference type="GO" id="GO:0034647">
    <property type="term" value="F:histone H3K4me/H3K4me2/H3K4me3 demethylase activity"/>
    <property type="evidence" value="ECO:0007669"/>
    <property type="project" value="TreeGrafter"/>
</dbReference>
<evidence type="ECO:0000256" key="2">
    <source>
        <dbReference type="ARBA" id="ARBA00023242"/>
    </source>
</evidence>
<protein>
    <submittedName>
        <fullName evidence="6">Jumonji/arid domain containing protein</fullName>
    </submittedName>
</protein>
<dbReference type="SMART" id="SM00545">
    <property type="entry name" value="JmjN"/>
    <property type="match status" value="1"/>
</dbReference>
<dbReference type="OrthoDB" id="9547406at2759"/>
<name>L0AY89_THEEQ</name>
<dbReference type="RefSeq" id="XP_004830213.1">
    <property type="nucleotide sequence ID" value="XM_004830156.1"/>
</dbReference>
<dbReference type="SUPFAM" id="SSF51197">
    <property type="entry name" value="Clavaminate synthase-like"/>
    <property type="match status" value="1"/>
</dbReference>
<organism evidence="6 7">
    <name type="scientific">Theileria equi strain WA</name>
    <dbReference type="NCBI Taxonomy" id="1537102"/>
    <lineage>
        <taxon>Eukaryota</taxon>
        <taxon>Sar</taxon>
        <taxon>Alveolata</taxon>
        <taxon>Apicomplexa</taxon>
        <taxon>Aconoidasida</taxon>
        <taxon>Piroplasmida</taxon>
        <taxon>Theileriidae</taxon>
        <taxon>Theileria</taxon>
    </lineage>
</organism>
<reference evidence="6 7" key="1">
    <citation type="journal article" date="2012" name="BMC Genomics">
        <title>Comparative genomic analysis and phylogenetic position of Theileria equi.</title>
        <authorList>
            <person name="Kappmeyer L.S."/>
            <person name="Thiagarajan M."/>
            <person name="Herndon D.R."/>
            <person name="Ramsay J.D."/>
            <person name="Caler E."/>
            <person name="Djikeng A."/>
            <person name="Gillespie J.J."/>
            <person name="Lau A.O."/>
            <person name="Roalson E.H."/>
            <person name="Silva J.C."/>
            <person name="Silva M.G."/>
            <person name="Suarez C.E."/>
            <person name="Ueti M.W."/>
            <person name="Nene V.M."/>
            <person name="Mealey R.H."/>
            <person name="Knowles D.P."/>
            <person name="Brayton K.A."/>
        </authorList>
    </citation>
    <scope>NUCLEOTIDE SEQUENCE [LARGE SCALE GENOMIC DNA]</scope>
    <source>
        <strain evidence="6 7">WA</strain>
    </source>
</reference>
<dbReference type="GO" id="GO:0005634">
    <property type="term" value="C:nucleus"/>
    <property type="evidence" value="ECO:0007669"/>
    <property type="project" value="UniProtKB-SubCell"/>
</dbReference>
<dbReference type="PANTHER" id="PTHR10694">
    <property type="entry name" value="LYSINE-SPECIFIC DEMETHYLASE"/>
    <property type="match status" value="1"/>
</dbReference>
<dbReference type="GO" id="GO:0000785">
    <property type="term" value="C:chromatin"/>
    <property type="evidence" value="ECO:0007669"/>
    <property type="project" value="TreeGrafter"/>
</dbReference>
<dbReference type="KEGG" id="beq:BEWA_034040"/>
<dbReference type="STRING" id="1537102.L0AY89"/>